<dbReference type="VEuPathDB" id="FungiDB:MYCFIDRAFT_175672"/>
<evidence type="ECO:0000313" key="1">
    <source>
        <dbReference type="EMBL" id="EME82124.1"/>
    </source>
</evidence>
<dbReference type="Proteomes" id="UP000016932">
    <property type="component" value="Unassembled WGS sequence"/>
</dbReference>
<dbReference type="EMBL" id="KB446559">
    <property type="protein sequence ID" value="EME82124.1"/>
    <property type="molecule type" value="Genomic_DNA"/>
</dbReference>
<accession>M2ZSY3</accession>
<dbReference type="RefSeq" id="XP_007927556.1">
    <property type="nucleotide sequence ID" value="XM_007929365.1"/>
</dbReference>
<dbReference type="AlphaFoldDB" id="M2ZSY3"/>
<dbReference type="KEGG" id="pfj:MYCFIDRAFT_175672"/>
<sequence>MLRRSIKGVPKWARRQDNLIMLHVELRTKSTIRFSTLKASRSRENVQWDMYMLIRDDGERRLRTEIHLRKIRCQLYVREGTQAESKQGISLLEHVPVWDILTPKNPELLSRNPSASLSILIS</sequence>
<dbReference type="HOGENOM" id="CLU_2027761_0_0_1"/>
<gene>
    <name evidence="1" type="ORF">MYCFIDRAFT_175672</name>
</gene>
<evidence type="ECO:0000313" key="2">
    <source>
        <dbReference type="Proteomes" id="UP000016932"/>
    </source>
</evidence>
<organism evidence="1 2">
    <name type="scientific">Pseudocercospora fijiensis (strain CIRAD86)</name>
    <name type="common">Black leaf streak disease fungus</name>
    <name type="synonym">Mycosphaerella fijiensis</name>
    <dbReference type="NCBI Taxonomy" id="383855"/>
    <lineage>
        <taxon>Eukaryota</taxon>
        <taxon>Fungi</taxon>
        <taxon>Dikarya</taxon>
        <taxon>Ascomycota</taxon>
        <taxon>Pezizomycotina</taxon>
        <taxon>Dothideomycetes</taxon>
        <taxon>Dothideomycetidae</taxon>
        <taxon>Mycosphaerellales</taxon>
        <taxon>Mycosphaerellaceae</taxon>
        <taxon>Pseudocercospora</taxon>
    </lineage>
</organism>
<reference evidence="1 2" key="1">
    <citation type="journal article" date="2012" name="PLoS Pathog.">
        <title>Diverse lifestyles and strategies of plant pathogenesis encoded in the genomes of eighteen Dothideomycetes fungi.</title>
        <authorList>
            <person name="Ohm R.A."/>
            <person name="Feau N."/>
            <person name="Henrissat B."/>
            <person name="Schoch C.L."/>
            <person name="Horwitz B.A."/>
            <person name="Barry K.W."/>
            <person name="Condon B.J."/>
            <person name="Copeland A.C."/>
            <person name="Dhillon B."/>
            <person name="Glaser F."/>
            <person name="Hesse C.N."/>
            <person name="Kosti I."/>
            <person name="LaButti K."/>
            <person name="Lindquist E.A."/>
            <person name="Lucas S."/>
            <person name="Salamov A.A."/>
            <person name="Bradshaw R.E."/>
            <person name="Ciuffetti L."/>
            <person name="Hamelin R.C."/>
            <person name="Kema G.H.J."/>
            <person name="Lawrence C."/>
            <person name="Scott J.A."/>
            <person name="Spatafora J.W."/>
            <person name="Turgeon B.G."/>
            <person name="de Wit P.J.G.M."/>
            <person name="Zhong S."/>
            <person name="Goodwin S.B."/>
            <person name="Grigoriev I.V."/>
        </authorList>
    </citation>
    <scope>NUCLEOTIDE SEQUENCE [LARGE SCALE GENOMIC DNA]</scope>
    <source>
        <strain evidence="1 2">CIRAD86</strain>
    </source>
</reference>
<protein>
    <submittedName>
        <fullName evidence="1">Uncharacterized protein</fullName>
    </submittedName>
</protein>
<dbReference type="GeneID" id="19333423"/>
<proteinExistence type="predicted"/>
<keyword evidence="2" id="KW-1185">Reference proteome</keyword>
<name>M2ZSY3_PSEFD</name>